<name>A0A364MX37_STELY</name>
<reference evidence="2" key="1">
    <citation type="submission" date="2018-05" db="EMBL/GenBank/DDBJ databases">
        <title>Draft genome sequence of Stemphylium lycopersici strain CIDEFI 213.</title>
        <authorList>
            <person name="Medina R."/>
            <person name="Franco M.E.E."/>
            <person name="Lucentini C.G."/>
            <person name="Saparrat M.C.N."/>
            <person name="Balatti P.A."/>
        </authorList>
    </citation>
    <scope>NUCLEOTIDE SEQUENCE [LARGE SCALE GENOMIC DNA]</scope>
    <source>
        <strain evidence="2">CIDEFI 213</strain>
    </source>
</reference>
<evidence type="ECO:0000313" key="2">
    <source>
        <dbReference type="Proteomes" id="UP000249619"/>
    </source>
</evidence>
<keyword evidence="2" id="KW-1185">Reference proteome</keyword>
<proteinExistence type="predicted"/>
<protein>
    <submittedName>
        <fullName evidence="1">Uncharacterized protein</fullName>
    </submittedName>
</protein>
<dbReference type="EMBL" id="QGDH01000119">
    <property type="protein sequence ID" value="RAR06238.1"/>
    <property type="molecule type" value="Genomic_DNA"/>
</dbReference>
<dbReference type="InterPro" id="IPR038883">
    <property type="entry name" value="AN11006-like"/>
</dbReference>
<accession>A0A364MX37</accession>
<dbReference type="PANTHER" id="PTHR42085:SF1">
    <property type="entry name" value="F-BOX DOMAIN-CONTAINING PROTEIN"/>
    <property type="match status" value="1"/>
</dbReference>
<dbReference type="PANTHER" id="PTHR42085">
    <property type="entry name" value="F-BOX DOMAIN-CONTAINING PROTEIN"/>
    <property type="match status" value="1"/>
</dbReference>
<dbReference type="AlphaFoldDB" id="A0A364MX37"/>
<dbReference type="OrthoDB" id="3801356at2759"/>
<gene>
    <name evidence="1" type="ORF">DDE83_007043</name>
</gene>
<comment type="caution">
    <text evidence="1">The sequence shown here is derived from an EMBL/GenBank/DDBJ whole genome shotgun (WGS) entry which is preliminary data.</text>
</comment>
<organism evidence="1 2">
    <name type="scientific">Stemphylium lycopersici</name>
    <name type="common">Tomato gray leaf spot disease fungus</name>
    <name type="synonym">Thyrospora lycopersici</name>
    <dbReference type="NCBI Taxonomy" id="183478"/>
    <lineage>
        <taxon>Eukaryota</taxon>
        <taxon>Fungi</taxon>
        <taxon>Dikarya</taxon>
        <taxon>Ascomycota</taxon>
        <taxon>Pezizomycotina</taxon>
        <taxon>Dothideomycetes</taxon>
        <taxon>Pleosporomycetidae</taxon>
        <taxon>Pleosporales</taxon>
        <taxon>Pleosporineae</taxon>
        <taxon>Pleosporaceae</taxon>
        <taxon>Stemphylium</taxon>
    </lineage>
</organism>
<sequence length="564" mass="63875">MAAPILDSNCHHHTPSDTQATPFLELPAEIRNKVYDYLYQFHNPIRLHFHQDPQSERPKSIVPFTPNCRVPTSLFSTCRQINAEASSIFYSRNTFLLHRKVQVGKSVRPCFIAALLEFLAIIGSRAILLRNVVFDTFNICINACHRTYLDWRTKLFESATDIVEITRLLHTVWDHNLNFKIGLVDMRDASESRAEYWRQNPHLHCNTAVMVVIQSLLNDQLNLRRYRSLICAVAVQGDGSGGIICWGSTPRGIHNKTWPRYYPHTFTKFFASDAGGQLQHTPPSPPHLLSLPAPIWSTIMKRVVFPNEGLPINVDTGITFPLSLPQVNKKLRADLWPTSILGNRYTLTTTTKSQRSDFGAFRNLRRLLRKPIAYVRSDGSARELTLEQGQFGVDAIVLQFELDTTVKHEDLRINILPLVVETSSTMGCKRLTVRVCCRTVAEEVSLTLQELRCQVVEALGAMIGERGGSERGWEPEIWINGLGEVVERYANRRPVSSPQTASTFAATPDGASTLLRIHPKDAEYRRGQGAIGSRFETTDELFPFTYSAVHTLGYMRWVLAKYDV</sequence>
<evidence type="ECO:0000313" key="1">
    <source>
        <dbReference type="EMBL" id="RAR06238.1"/>
    </source>
</evidence>
<dbReference type="Proteomes" id="UP000249619">
    <property type="component" value="Unassembled WGS sequence"/>
</dbReference>